<dbReference type="InterPro" id="IPR050684">
    <property type="entry name" value="HTH-Siroheme_Decarb"/>
</dbReference>
<feature type="domain" description="Siroheme decarboxylase AsnC-like ligand binding" evidence="6">
    <location>
        <begin position="83"/>
        <end position="155"/>
    </location>
</feature>
<keyword evidence="9" id="KW-1185">Reference proteome</keyword>
<dbReference type="InterPro" id="IPR019888">
    <property type="entry name" value="Tscrpt_reg_AsnC-like"/>
</dbReference>
<proteinExistence type="inferred from homology"/>
<dbReference type="RefSeq" id="WP_109330254.1">
    <property type="nucleotide sequence ID" value="NZ_CP029354.1"/>
</dbReference>
<evidence type="ECO:0000256" key="2">
    <source>
        <dbReference type="ARBA" id="ARBA00023444"/>
    </source>
</evidence>
<keyword evidence="1" id="KW-0456">Lyase</keyword>
<evidence type="ECO:0000313" key="9">
    <source>
        <dbReference type="Proteomes" id="UP000245629"/>
    </source>
</evidence>
<dbReference type="Proteomes" id="UP000245629">
    <property type="component" value="Chromosome 3"/>
</dbReference>
<dbReference type="Gene3D" id="3.30.70.3460">
    <property type="match status" value="1"/>
</dbReference>
<dbReference type="Pfam" id="PF22451">
    <property type="entry name" value="NirdL-like_HTH"/>
    <property type="match status" value="1"/>
</dbReference>
<gene>
    <name evidence="8" type="ORF">DEW08_19055</name>
</gene>
<organism evidence="8 9">
    <name type="scientific">Azospirillum thermophilum</name>
    <dbReference type="NCBI Taxonomy" id="2202148"/>
    <lineage>
        <taxon>Bacteria</taxon>
        <taxon>Pseudomonadati</taxon>
        <taxon>Pseudomonadota</taxon>
        <taxon>Alphaproteobacteria</taxon>
        <taxon>Rhodospirillales</taxon>
        <taxon>Azospirillaceae</taxon>
        <taxon>Azospirillum</taxon>
    </lineage>
</organism>
<dbReference type="Pfam" id="PF17805">
    <property type="entry name" value="AsnC_trans_reg2"/>
    <property type="match status" value="1"/>
</dbReference>
<evidence type="ECO:0000256" key="5">
    <source>
        <dbReference type="ARBA" id="ARBA00048470"/>
    </source>
</evidence>
<evidence type="ECO:0000256" key="4">
    <source>
        <dbReference type="ARBA" id="ARBA00023471"/>
    </source>
</evidence>
<dbReference type="KEGG" id="azz:DEW08_19055"/>
<dbReference type="InterPro" id="IPR040523">
    <property type="entry name" value="AsnC_trans_reg2"/>
</dbReference>
<feature type="domain" description="Siroheme decarboxylase NirL-like HTH" evidence="7">
    <location>
        <begin position="21"/>
        <end position="66"/>
    </location>
</feature>
<sequence>MTATTNTAAANTAAETLDAVDRALVNRLQDGIAVERRPFAGIAADLALSEEEVAGRVAALVGRGVLSRFGPMVHAERLGGGLTLAALAVPADDFDRVAAIVNGFPEVAHNYARQHALNMWFVVATERPDRVDTVLRAIAQATGLPVRNFPKLAEYTLDLRFRA</sequence>
<dbReference type="InterPro" id="IPR036388">
    <property type="entry name" value="WH-like_DNA-bd_sf"/>
</dbReference>
<dbReference type="EC" id="4.1.1.111" evidence="4"/>
<comment type="similarity">
    <text evidence="3">Belongs to the Ahb/Nir family.</text>
</comment>
<evidence type="ECO:0000256" key="3">
    <source>
        <dbReference type="ARBA" id="ARBA00023457"/>
    </source>
</evidence>
<comment type="pathway">
    <text evidence="2">Porphyrin-containing compound metabolism.</text>
</comment>
<dbReference type="PANTHER" id="PTHR43413">
    <property type="entry name" value="TRANSCRIPTIONAL REGULATOR, ASNC FAMILY"/>
    <property type="match status" value="1"/>
</dbReference>
<dbReference type="SMART" id="SM00344">
    <property type="entry name" value="HTH_ASNC"/>
    <property type="match status" value="1"/>
</dbReference>
<dbReference type="OrthoDB" id="9806536at2"/>
<evidence type="ECO:0000259" key="7">
    <source>
        <dbReference type="Pfam" id="PF22451"/>
    </source>
</evidence>
<evidence type="ECO:0000256" key="1">
    <source>
        <dbReference type="ARBA" id="ARBA00023239"/>
    </source>
</evidence>
<protein>
    <recommendedName>
        <fullName evidence="4">siroheme decarboxylase</fullName>
        <ecNumber evidence="4">4.1.1.111</ecNumber>
    </recommendedName>
</protein>
<dbReference type="GO" id="GO:0016829">
    <property type="term" value="F:lyase activity"/>
    <property type="evidence" value="ECO:0007669"/>
    <property type="project" value="UniProtKB-KW"/>
</dbReference>
<dbReference type="Gene3D" id="1.10.10.10">
    <property type="entry name" value="Winged helix-like DNA-binding domain superfamily/Winged helix DNA-binding domain"/>
    <property type="match status" value="1"/>
</dbReference>
<name>A0A2S2CUM2_9PROT</name>
<dbReference type="PANTHER" id="PTHR43413:SF1">
    <property type="entry name" value="SIROHEME DECARBOXYLASE NIRL SUBUNIT"/>
    <property type="match status" value="1"/>
</dbReference>
<evidence type="ECO:0000259" key="6">
    <source>
        <dbReference type="Pfam" id="PF17805"/>
    </source>
</evidence>
<comment type="catalytic activity">
    <reaction evidence="5">
        <text>siroheme + 2 H(+) = 12,18-didecarboxysiroheme + 2 CO2</text>
        <dbReference type="Rhea" id="RHEA:19093"/>
        <dbReference type="ChEBI" id="CHEBI:15378"/>
        <dbReference type="ChEBI" id="CHEBI:16526"/>
        <dbReference type="ChEBI" id="CHEBI:60052"/>
        <dbReference type="ChEBI" id="CHEBI:140497"/>
        <dbReference type="EC" id="4.1.1.111"/>
    </reaction>
</comment>
<dbReference type="EMBL" id="CP029354">
    <property type="protein sequence ID" value="AWK88212.1"/>
    <property type="molecule type" value="Genomic_DNA"/>
</dbReference>
<dbReference type="AlphaFoldDB" id="A0A2S2CUM2"/>
<dbReference type="InterPro" id="IPR053953">
    <property type="entry name" value="NirdL-like_HTH"/>
</dbReference>
<evidence type="ECO:0000313" key="8">
    <source>
        <dbReference type="EMBL" id="AWK88212.1"/>
    </source>
</evidence>
<reference evidence="9" key="1">
    <citation type="submission" date="2018-05" db="EMBL/GenBank/DDBJ databases">
        <title>Azospirillum thermophila sp. nov., a novel isolated from hot spring.</title>
        <authorList>
            <person name="Zhao Z."/>
        </authorList>
    </citation>
    <scope>NUCLEOTIDE SEQUENCE [LARGE SCALE GENOMIC DNA]</scope>
    <source>
        <strain evidence="9">CFH 70021</strain>
    </source>
</reference>
<accession>A0A2S2CUM2</accession>